<dbReference type="EMBL" id="AMZH03010905">
    <property type="protein sequence ID" value="RRT53857.1"/>
    <property type="molecule type" value="Genomic_DNA"/>
</dbReference>
<sequence>MKTTIRVLVRGSFVGLTCRGVVSTRRGSTDYDVDLSFDWVGRARLTISLRSPVRVVHSPLDIITEVSLADQVLDLVLQVSTFFGVVAVFTVEAIVSAFVPFLKSGLDAVWWCQEPLPPYLEEELGPRGVERGREWLKSGPSILLGGPEVVPLGDAYVLHAFRQSGPRR</sequence>
<dbReference type="Proteomes" id="UP000287651">
    <property type="component" value="Unassembled WGS sequence"/>
</dbReference>
<gene>
    <name evidence="1" type="ORF">B296_00019786</name>
</gene>
<dbReference type="AlphaFoldDB" id="A0A426YQ54"/>
<evidence type="ECO:0000313" key="2">
    <source>
        <dbReference type="Proteomes" id="UP000287651"/>
    </source>
</evidence>
<name>A0A426YQ54_ENSVE</name>
<evidence type="ECO:0000313" key="1">
    <source>
        <dbReference type="EMBL" id="RRT53857.1"/>
    </source>
</evidence>
<comment type="caution">
    <text evidence="1">The sequence shown here is derived from an EMBL/GenBank/DDBJ whole genome shotgun (WGS) entry which is preliminary data.</text>
</comment>
<protein>
    <submittedName>
        <fullName evidence="1">Uncharacterized protein</fullName>
    </submittedName>
</protein>
<organism evidence="1 2">
    <name type="scientific">Ensete ventricosum</name>
    <name type="common">Abyssinian banana</name>
    <name type="synonym">Musa ensete</name>
    <dbReference type="NCBI Taxonomy" id="4639"/>
    <lineage>
        <taxon>Eukaryota</taxon>
        <taxon>Viridiplantae</taxon>
        <taxon>Streptophyta</taxon>
        <taxon>Embryophyta</taxon>
        <taxon>Tracheophyta</taxon>
        <taxon>Spermatophyta</taxon>
        <taxon>Magnoliopsida</taxon>
        <taxon>Liliopsida</taxon>
        <taxon>Zingiberales</taxon>
        <taxon>Musaceae</taxon>
        <taxon>Ensete</taxon>
    </lineage>
</organism>
<reference evidence="1 2" key="1">
    <citation type="journal article" date="2014" name="Agronomy (Basel)">
        <title>A Draft Genome Sequence for Ensete ventricosum, the Drought-Tolerant Tree Against Hunger.</title>
        <authorList>
            <person name="Harrison J."/>
            <person name="Moore K.A."/>
            <person name="Paszkiewicz K."/>
            <person name="Jones T."/>
            <person name="Grant M."/>
            <person name="Ambacheew D."/>
            <person name="Muzemil S."/>
            <person name="Studholme D.J."/>
        </authorList>
    </citation>
    <scope>NUCLEOTIDE SEQUENCE [LARGE SCALE GENOMIC DNA]</scope>
</reference>
<proteinExistence type="predicted"/>
<accession>A0A426YQ54</accession>